<dbReference type="Pfam" id="PF07081">
    <property type="entry name" value="DUF1349"/>
    <property type="match status" value="1"/>
</dbReference>
<reference evidence="1 2" key="1">
    <citation type="submission" date="2019-09" db="EMBL/GenBank/DDBJ databases">
        <authorList>
            <person name="Khan S.A."/>
            <person name="Jeon C.O."/>
            <person name="Chun B.H."/>
            <person name="Jeong S.E."/>
        </authorList>
    </citation>
    <scope>NUCLEOTIDE SEQUENCE [LARGE SCALE GENOMIC DNA]</scope>
    <source>
        <strain evidence="1 2">KCTC 42508</strain>
    </source>
</reference>
<organism evidence="1 2">
    <name type="scientific">Maribacter flavus</name>
    <dbReference type="NCBI Taxonomy" id="1658664"/>
    <lineage>
        <taxon>Bacteria</taxon>
        <taxon>Pseudomonadati</taxon>
        <taxon>Bacteroidota</taxon>
        <taxon>Flavobacteriia</taxon>
        <taxon>Flavobacteriales</taxon>
        <taxon>Flavobacteriaceae</taxon>
        <taxon>Maribacter</taxon>
    </lineage>
</organism>
<dbReference type="Gene3D" id="2.60.120.200">
    <property type="match status" value="1"/>
</dbReference>
<evidence type="ECO:0000313" key="2">
    <source>
        <dbReference type="Proteomes" id="UP000323188"/>
    </source>
</evidence>
<gene>
    <name evidence="1" type="ORF">F0361_08810</name>
</gene>
<evidence type="ECO:0000313" key="1">
    <source>
        <dbReference type="EMBL" id="KAA2219674.1"/>
    </source>
</evidence>
<dbReference type="PIRSF" id="PIRSF022704">
    <property type="entry name" value="UCP022704"/>
    <property type="match status" value="1"/>
</dbReference>
<dbReference type="GO" id="GO:0004553">
    <property type="term" value="F:hydrolase activity, hydrolyzing O-glycosyl compounds"/>
    <property type="evidence" value="ECO:0007669"/>
    <property type="project" value="UniProtKB-ARBA"/>
</dbReference>
<dbReference type="InterPro" id="IPR009784">
    <property type="entry name" value="DUF1349"/>
</dbReference>
<dbReference type="PANTHER" id="PTHR35332:SF2">
    <property type="entry name" value="REGULATION OF ENOLASE PROTEIN 1"/>
    <property type="match status" value="1"/>
</dbReference>
<dbReference type="EMBL" id="VUOE01000001">
    <property type="protein sequence ID" value="KAA2219674.1"/>
    <property type="molecule type" value="Genomic_DNA"/>
</dbReference>
<dbReference type="AlphaFoldDB" id="A0A5B2TZ49"/>
<proteinExistence type="predicted"/>
<accession>A0A5B2TZ49</accession>
<dbReference type="Proteomes" id="UP000323188">
    <property type="component" value="Unassembled WGS sequence"/>
</dbReference>
<dbReference type="InterPro" id="IPR013320">
    <property type="entry name" value="ConA-like_dom_sf"/>
</dbReference>
<dbReference type="GO" id="GO:0005975">
    <property type="term" value="P:carbohydrate metabolic process"/>
    <property type="evidence" value="ECO:0007669"/>
    <property type="project" value="UniProtKB-ARBA"/>
</dbReference>
<name>A0A5B2TZ49_9FLAO</name>
<protein>
    <submittedName>
        <fullName evidence="1">DUF1349 domain-containing protein</fullName>
    </submittedName>
</protein>
<dbReference type="PANTHER" id="PTHR35332">
    <property type="entry name" value="REGULATION OF ENOLASE PROTEIN 1"/>
    <property type="match status" value="1"/>
</dbReference>
<sequence>MKPMANKASSQNLNSMNWYNEPSSWNISDDRLELFVTPQSDYWRKTHYGFTVDDGPFYYTVRGGEFEATLKISGSYKTQYDQMGMMLRINEKHWIKTGIEYVDGMYNYSTVVTNRQSSWSIIRLLERPKSVWIKIIRRLDAVEIYYSLDGKDYAMSNLCYLKDRIPVKVGMMAASPNGDGFKAIFEGFTIKHLADLKRLEWLESIKK</sequence>
<dbReference type="SUPFAM" id="SSF49899">
    <property type="entry name" value="Concanavalin A-like lectins/glucanases"/>
    <property type="match status" value="1"/>
</dbReference>
<comment type="caution">
    <text evidence="1">The sequence shown here is derived from an EMBL/GenBank/DDBJ whole genome shotgun (WGS) entry which is preliminary data.</text>
</comment>
<dbReference type="InterPro" id="IPR015987">
    <property type="entry name" value="UCP022704"/>
</dbReference>